<dbReference type="EMBL" id="BARV01035169">
    <property type="protein sequence ID" value="GAI54524.1"/>
    <property type="molecule type" value="Genomic_DNA"/>
</dbReference>
<reference evidence="1" key="1">
    <citation type="journal article" date="2014" name="Front. Microbiol.">
        <title>High frequency of phylogenetically diverse reductive dehalogenase-homologous genes in deep subseafloor sedimentary metagenomes.</title>
        <authorList>
            <person name="Kawai M."/>
            <person name="Futagami T."/>
            <person name="Toyoda A."/>
            <person name="Takaki Y."/>
            <person name="Nishi S."/>
            <person name="Hori S."/>
            <person name="Arai W."/>
            <person name="Tsubouchi T."/>
            <person name="Morono Y."/>
            <person name="Uchiyama I."/>
            <person name="Ito T."/>
            <person name="Fujiyama A."/>
            <person name="Inagaki F."/>
            <person name="Takami H."/>
        </authorList>
    </citation>
    <scope>NUCLEOTIDE SEQUENCE</scope>
    <source>
        <strain evidence="1">Expedition CK06-06</strain>
    </source>
</reference>
<comment type="caution">
    <text evidence="1">The sequence shown here is derived from an EMBL/GenBank/DDBJ whole genome shotgun (WGS) entry which is preliminary data.</text>
</comment>
<name>X1RG22_9ZZZZ</name>
<evidence type="ECO:0000313" key="1">
    <source>
        <dbReference type="EMBL" id="GAI54524.1"/>
    </source>
</evidence>
<evidence type="ECO:0008006" key="2">
    <source>
        <dbReference type="Google" id="ProtNLM"/>
    </source>
</evidence>
<sequence length="77" mass="9080">MHTDQAARIASEINKLKGVISAVCVTGRFDVMCLILFNQDYTMDQFMFEELPKIHSVTKVEQFQIYKSYDHRCRYIL</sequence>
<proteinExistence type="predicted"/>
<dbReference type="InterPro" id="IPR011008">
    <property type="entry name" value="Dimeric_a/b-barrel"/>
</dbReference>
<accession>X1RG22</accession>
<gene>
    <name evidence="1" type="ORF">S06H3_54915</name>
</gene>
<dbReference type="Gene3D" id="3.30.70.920">
    <property type="match status" value="1"/>
</dbReference>
<dbReference type="AlphaFoldDB" id="X1RG22"/>
<dbReference type="SUPFAM" id="SSF54909">
    <property type="entry name" value="Dimeric alpha+beta barrel"/>
    <property type="match status" value="1"/>
</dbReference>
<protein>
    <recommendedName>
        <fullName evidence="2">Transcription regulator AsnC/Lrp ligand binding domain-containing protein</fullName>
    </recommendedName>
</protein>
<organism evidence="1">
    <name type="scientific">marine sediment metagenome</name>
    <dbReference type="NCBI Taxonomy" id="412755"/>
    <lineage>
        <taxon>unclassified sequences</taxon>
        <taxon>metagenomes</taxon>
        <taxon>ecological metagenomes</taxon>
    </lineage>
</organism>